<dbReference type="RefSeq" id="WP_247213280.1">
    <property type="nucleotide sequence ID" value="NZ_JAINVB010000001.1"/>
</dbReference>
<sequence length="135" mass="16011">MLELRRVVFFVDIGDNLLEKAKASQECREECKNLFISLGFQVDTDYREKNPNFYTQLGYHANEFYVAKGEEHLRIRDLEISGNIYPDSLADIAKKLRNGKTFHYKGALICKQPIFLLNLKRKIIMRKTWKHTRKR</sequence>
<evidence type="ECO:0000313" key="1">
    <source>
        <dbReference type="EMBL" id="MCK0087599.1"/>
    </source>
</evidence>
<name>A0AAW5F6U6_CLOSY</name>
<accession>A0AAW5F6U6</accession>
<dbReference type="Proteomes" id="UP001203136">
    <property type="component" value="Unassembled WGS sequence"/>
</dbReference>
<comment type="caution">
    <text evidence="1">The sequence shown here is derived from an EMBL/GenBank/DDBJ whole genome shotgun (WGS) entry which is preliminary data.</text>
</comment>
<reference evidence="1" key="1">
    <citation type="journal article" date="2022" name="Cell Host Microbe">
        <title>Colonization of the live biotherapeutic product VE303 and modulation of the microbiota and metabolites in healthy volunteers.</title>
        <authorList>
            <person name="Dsouza M."/>
            <person name="Menon R."/>
            <person name="Crossette E."/>
            <person name="Bhattarai S.K."/>
            <person name="Schneider J."/>
            <person name="Kim Y.G."/>
            <person name="Reddy S."/>
            <person name="Caballero S."/>
            <person name="Felix C."/>
            <person name="Cornacchione L."/>
            <person name="Hendrickson J."/>
            <person name="Watson A.R."/>
            <person name="Minot S.S."/>
            <person name="Greenfield N."/>
            <person name="Schopf L."/>
            <person name="Szabady R."/>
            <person name="Patarroyo J."/>
            <person name="Smith W."/>
            <person name="Harrison P."/>
            <person name="Kuijper E.J."/>
            <person name="Kelly C.P."/>
            <person name="Olle B."/>
            <person name="Bobilev D."/>
            <person name="Silber J.L."/>
            <person name="Bucci V."/>
            <person name="Roberts B."/>
            <person name="Faith J."/>
            <person name="Norman J.M."/>
        </authorList>
    </citation>
    <scope>NUCLEOTIDE SEQUENCE</scope>
    <source>
        <strain evidence="1">VE303-04</strain>
    </source>
</reference>
<protein>
    <submittedName>
        <fullName evidence="1">Uncharacterized protein</fullName>
    </submittedName>
</protein>
<organism evidence="1 2">
    <name type="scientific">Clostridium symbiosum</name>
    <name type="common">Bacteroides symbiosus</name>
    <dbReference type="NCBI Taxonomy" id="1512"/>
    <lineage>
        <taxon>Bacteria</taxon>
        <taxon>Bacillati</taxon>
        <taxon>Bacillota</taxon>
        <taxon>Clostridia</taxon>
        <taxon>Lachnospirales</taxon>
        <taxon>Lachnospiraceae</taxon>
        <taxon>Otoolea</taxon>
    </lineage>
</organism>
<dbReference type="AlphaFoldDB" id="A0AAW5F6U6"/>
<evidence type="ECO:0000313" key="2">
    <source>
        <dbReference type="Proteomes" id="UP001203136"/>
    </source>
</evidence>
<dbReference type="EMBL" id="JAINVB010000001">
    <property type="protein sequence ID" value="MCK0087599.1"/>
    <property type="molecule type" value="Genomic_DNA"/>
</dbReference>
<gene>
    <name evidence="1" type="ORF">K5I21_17310</name>
</gene>
<proteinExistence type="predicted"/>